<keyword evidence="1" id="KW-0472">Membrane</keyword>
<evidence type="ECO:0008006" key="4">
    <source>
        <dbReference type="Google" id="ProtNLM"/>
    </source>
</evidence>
<sequence length="391" mass="41614">MADTAPISGSERRKHRREGPDALSFSLSRGGSGGVVLKATGEWSAQTVGQVEKRLRKELAGHPQPQAVDLKGVTRLDTTGALLFQEVLGAQKNEFITDDPLHRRLLDIALESPGPGLPAKEGKHALGVGFLNDLGKTITDESRLAVRMVGFLGEYLVTSFQLAVKPHKLPFTSLVYHMQQVGVSAVPIVALLSFLIGLVIAYMGAQQLAMFGAEIFTIKLVEITTLRELGVLLTSIVIAGRSGSSFTAQIGAMVANEEVAAMQTMGLSPMLRLVFPRITALVLMLPALVFLADIMSILGGGVAALTIMDMTPASYAARMQADINLNNLLVGMVKTPFFAVIIGVIGCFQGFQVTGSAESVGRLTTHSVVEAIFMVIVCDAMFALFFTGIGV</sequence>
<keyword evidence="1" id="KW-0812">Transmembrane</keyword>
<proteinExistence type="inferred from homology"/>
<dbReference type="InterPro" id="IPR003453">
    <property type="entry name" value="ABC_MlaE_roteobac"/>
</dbReference>
<evidence type="ECO:0000256" key="2">
    <source>
        <dbReference type="SAM" id="MobiDB-lite"/>
    </source>
</evidence>
<dbReference type="NCBIfam" id="TIGR00056">
    <property type="entry name" value="MlaE family lipid ABC transporter permease subunit"/>
    <property type="match status" value="1"/>
</dbReference>
<keyword evidence="1" id="KW-1133">Transmembrane helix</keyword>
<dbReference type="EMBL" id="FLUQ01000002">
    <property type="protein sequence ID" value="SBW04380.1"/>
    <property type="molecule type" value="Genomic_DNA"/>
</dbReference>
<evidence type="ECO:0000256" key="1">
    <source>
        <dbReference type="RuleBase" id="RU362044"/>
    </source>
</evidence>
<dbReference type="AlphaFoldDB" id="A0A212JY19"/>
<feature type="transmembrane region" description="Helical" evidence="1">
    <location>
        <begin position="328"/>
        <end position="348"/>
    </location>
</feature>
<dbReference type="GO" id="GO:0043190">
    <property type="term" value="C:ATP-binding cassette (ABC) transporter complex"/>
    <property type="evidence" value="ECO:0007669"/>
    <property type="project" value="InterPro"/>
</dbReference>
<dbReference type="GO" id="GO:0005548">
    <property type="term" value="F:phospholipid transporter activity"/>
    <property type="evidence" value="ECO:0007669"/>
    <property type="project" value="TreeGrafter"/>
</dbReference>
<comment type="caution">
    <text evidence="1">Lacks conserved residue(s) required for the propagation of feature annotation.</text>
</comment>
<feature type="transmembrane region" description="Helical" evidence="1">
    <location>
        <begin position="368"/>
        <end position="389"/>
    </location>
</feature>
<feature type="transmembrane region" description="Helical" evidence="1">
    <location>
        <begin position="280"/>
        <end position="308"/>
    </location>
</feature>
<reference evidence="3" key="1">
    <citation type="submission" date="2016-04" db="EMBL/GenBank/DDBJ databases">
        <authorList>
            <person name="Evans L.H."/>
            <person name="Alamgir A."/>
            <person name="Owens N."/>
            <person name="Weber N.D."/>
            <person name="Virtaneva K."/>
            <person name="Barbian K."/>
            <person name="Babar A."/>
            <person name="Rosenke K."/>
        </authorList>
    </citation>
    <scope>NUCLEOTIDE SEQUENCE</scope>
    <source>
        <strain evidence="3">86</strain>
    </source>
</reference>
<feature type="transmembrane region" description="Helical" evidence="1">
    <location>
        <begin position="184"/>
        <end position="205"/>
    </location>
</feature>
<name>A0A212JY19_9DELT</name>
<dbReference type="Pfam" id="PF02405">
    <property type="entry name" value="MlaE"/>
    <property type="match status" value="1"/>
</dbReference>
<dbReference type="PANTHER" id="PTHR30188:SF3">
    <property type="entry name" value="ABC TRANSPORTER PERMEASE"/>
    <property type="match status" value="1"/>
</dbReference>
<comment type="similarity">
    <text evidence="1">Belongs to the MlaE permease family.</text>
</comment>
<evidence type="ECO:0000313" key="3">
    <source>
        <dbReference type="EMBL" id="SBW04380.1"/>
    </source>
</evidence>
<feature type="region of interest" description="Disordered" evidence="2">
    <location>
        <begin position="1"/>
        <end position="25"/>
    </location>
</feature>
<accession>A0A212JY19</accession>
<dbReference type="InterPro" id="IPR030802">
    <property type="entry name" value="Permease_MalE"/>
</dbReference>
<gene>
    <name evidence="3" type="ORF">KL86DPRO_20306</name>
</gene>
<protein>
    <recommendedName>
        <fullName evidence="4">STAS domain-containing protein</fullName>
    </recommendedName>
</protein>
<organism evidence="3">
    <name type="scientific">uncultured delta proteobacterium</name>
    <dbReference type="NCBI Taxonomy" id="34034"/>
    <lineage>
        <taxon>Bacteria</taxon>
        <taxon>Deltaproteobacteria</taxon>
        <taxon>environmental samples</taxon>
    </lineage>
</organism>
<dbReference type="InterPro" id="IPR036513">
    <property type="entry name" value="STAS_dom_sf"/>
</dbReference>
<dbReference type="Gene3D" id="3.30.750.24">
    <property type="entry name" value="STAS domain"/>
    <property type="match status" value="1"/>
</dbReference>
<dbReference type="PANTHER" id="PTHR30188">
    <property type="entry name" value="ABC TRANSPORTER PERMEASE PROTEIN-RELATED"/>
    <property type="match status" value="1"/>
</dbReference>